<protein>
    <submittedName>
        <fullName evidence="1">Uncharacterized protein</fullName>
    </submittedName>
</protein>
<name>A0A0F9A7I4_9ZZZZ</name>
<proteinExistence type="predicted"/>
<reference evidence="1" key="1">
    <citation type="journal article" date="2015" name="Nature">
        <title>Complex archaea that bridge the gap between prokaryotes and eukaryotes.</title>
        <authorList>
            <person name="Spang A."/>
            <person name="Saw J.H."/>
            <person name="Jorgensen S.L."/>
            <person name="Zaremba-Niedzwiedzka K."/>
            <person name="Martijn J."/>
            <person name="Lind A.E."/>
            <person name="van Eijk R."/>
            <person name="Schleper C."/>
            <person name="Guy L."/>
            <person name="Ettema T.J."/>
        </authorList>
    </citation>
    <scope>NUCLEOTIDE SEQUENCE</scope>
</reference>
<dbReference type="AlphaFoldDB" id="A0A0F9A7I4"/>
<evidence type="ECO:0000313" key="1">
    <source>
        <dbReference type="EMBL" id="KKK68131.1"/>
    </source>
</evidence>
<dbReference type="EMBL" id="LAZR01059277">
    <property type="protein sequence ID" value="KKK68131.1"/>
    <property type="molecule type" value="Genomic_DNA"/>
</dbReference>
<gene>
    <name evidence="1" type="ORF">LCGC14_2947120</name>
</gene>
<comment type="caution">
    <text evidence="1">The sequence shown here is derived from an EMBL/GenBank/DDBJ whole genome shotgun (WGS) entry which is preliminary data.</text>
</comment>
<organism evidence="1">
    <name type="scientific">marine sediment metagenome</name>
    <dbReference type="NCBI Taxonomy" id="412755"/>
    <lineage>
        <taxon>unclassified sequences</taxon>
        <taxon>metagenomes</taxon>
        <taxon>ecological metagenomes</taxon>
    </lineage>
</organism>
<sequence>MSMTKTGMLIRGTNLPMSRDVRLSNPSKALAREDPVCISLVRDAQVCLAKLENRLRLLAEPVSVIGKEHPHEDPTRQ</sequence>
<accession>A0A0F9A7I4</accession>